<accession>A0ABV4Y7J0</accession>
<evidence type="ECO:0000313" key="2">
    <source>
        <dbReference type="EMBL" id="MFB2934764.1"/>
    </source>
</evidence>
<feature type="chain" id="PRO_5046829904" description="PEP-CTERM protein-sorting domain-containing protein" evidence="1">
    <location>
        <begin position="28"/>
        <end position="230"/>
    </location>
</feature>
<evidence type="ECO:0000256" key="1">
    <source>
        <dbReference type="SAM" id="SignalP"/>
    </source>
</evidence>
<dbReference type="RefSeq" id="WP_413256288.1">
    <property type="nucleotide sequence ID" value="NZ_JBHFNS010000019.1"/>
</dbReference>
<evidence type="ECO:0000313" key="3">
    <source>
        <dbReference type="Proteomes" id="UP001576776"/>
    </source>
</evidence>
<dbReference type="Proteomes" id="UP001576776">
    <property type="component" value="Unassembled WGS sequence"/>
</dbReference>
<feature type="signal peptide" evidence="1">
    <location>
        <begin position="1"/>
        <end position="27"/>
    </location>
</feature>
<dbReference type="EMBL" id="JBHFNS010000019">
    <property type="protein sequence ID" value="MFB2934764.1"/>
    <property type="molecule type" value="Genomic_DNA"/>
</dbReference>
<keyword evidence="1" id="KW-0732">Signal</keyword>
<evidence type="ECO:0008006" key="4">
    <source>
        <dbReference type="Google" id="ProtNLM"/>
    </source>
</evidence>
<comment type="caution">
    <text evidence="2">The sequence shown here is derived from an EMBL/GenBank/DDBJ whole genome shotgun (WGS) entry which is preliminary data.</text>
</comment>
<organism evidence="2 3">
    <name type="scientific">Floridaenema fluviatile BLCC-F154</name>
    <dbReference type="NCBI Taxonomy" id="3153640"/>
    <lineage>
        <taxon>Bacteria</taxon>
        <taxon>Bacillati</taxon>
        <taxon>Cyanobacteriota</taxon>
        <taxon>Cyanophyceae</taxon>
        <taxon>Oscillatoriophycideae</taxon>
        <taxon>Aerosakkonematales</taxon>
        <taxon>Aerosakkonemataceae</taxon>
        <taxon>Floridanema</taxon>
        <taxon>Floridanema fluviatile</taxon>
    </lineage>
</organism>
<gene>
    <name evidence="2" type="ORF">ACE1B6_05750</name>
</gene>
<name>A0ABV4Y7J0_9CYAN</name>
<sequence length="230" mass="24641">MLIRQKLLIATATLTLLGTVAITPAQAFTLSFQSTDGKVTGNIISPDSGISMSTIGISMSTMSILGQGWSSFGGFYSFPKVQVGNQWLFKSLDGGGWGNVKLLTTNFPDLSLPSVEPVNNMPSDLPRISPILERSNTNPIVSFLCHSDSNCLGDFGSITLNMSFFDSGRQRLYSWVGYSGEIQVTAWNPTGTSIPIAPTLPTNSVPEPSSALTMLLLGCGWLLRQKLAVD</sequence>
<reference evidence="2 3" key="1">
    <citation type="submission" date="2024-09" db="EMBL/GenBank/DDBJ databases">
        <title>Floridaenema gen nov. (Aerosakkonemataceae, Aerosakkonematales ord. nov., Cyanobacteria) from benthic tropical and subtropical fresh waters, with the description of four new species.</title>
        <authorList>
            <person name="Moretto J.A."/>
            <person name="Berthold D.E."/>
            <person name="Lefler F.W."/>
            <person name="Huang I.-S."/>
            <person name="Laughinghouse H. IV."/>
        </authorList>
    </citation>
    <scope>NUCLEOTIDE SEQUENCE [LARGE SCALE GENOMIC DNA]</scope>
    <source>
        <strain evidence="2 3">BLCC-F154</strain>
    </source>
</reference>
<keyword evidence="3" id="KW-1185">Reference proteome</keyword>
<protein>
    <recommendedName>
        <fullName evidence="4">PEP-CTERM protein-sorting domain-containing protein</fullName>
    </recommendedName>
</protein>
<proteinExistence type="predicted"/>